<evidence type="ECO:0000256" key="1">
    <source>
        <dbReference type="SAM" id="MobiDB-lite"/>
    </source>
</evidence>
<keyword evidence="2" id="KW-1133">Transmembrane helix</keyword>
<comment type="caution">
    <text evidence="3">The sequence shown here is derived from an EMBL/GenBank/DDBJ whole genome shotgun (WGS) entry which is preliminary data.</text>
</comment>
<keyword evidence="2" id="KW-0812">Transmembrane</keyword>
<keyword evidence="4" id="KW-1185">Reference proteome</keyword>
<dbReference type="Proteomes" id="UP001525890">
    <property type="component" value="Unassembled WGS sequence"/>
</dbReference>
<dbReference type="Pfam" id="PF20538">
    <property type="entry name" value="DUF6753"/>
    <property type="match status" value="1"/>
</dbReference>
<dbReference type="RefSeq" id="WP_368009632.1">
    <property type="nucleotide sequence ID" value="NZ_JAMXFF010000081.1"/>
</dbReference>
<keyword evidence="2" id="KW-0472">Membrane</keyword>
<accession>A0ABT2MZM3</accession>
<dbReference type="InterPro" id="IPR046641">
    <property type="entry name" value="DUF6753"/>
</dbReference>
<organism evidence="3 4">
    <name type="scientific">Laspinema palackyanum D2a</name>
    <dbReference type="NCBI Taxonomy" id="2953684"/>
    <lineage>
        <taxon>Bacteria</taxon>
        <taxon>Bacillati</taxon>
        <taxon>Cyanobacteriota</taxon>
        <taxon>Cyanophyceae</taxon>
        <taxon>Oscillatoriophycideae</taxon>
        <taxon>Oscillatoriales</taxon>
        <taxon>Laspinemataceae</taxon>
        <taxon>Laspinema</taxon>
        <taxon>Laspinema palackyanum</taxon>
    </lineage>
</organism>
<protein>
    <submittedName>
        <fullName evidence="3">Uncharacterized protein</fullName>
    </submittedName>
</protein>
<sequence length="186" mass="20621">MNDKDALETEQTLDAEMSSSTTTTSESEVLLQQFKEAVWERVRASGVSEDDPLFDILFSTVKLEVLLQIAPGALERQFGQWMEDSRSWLKEVKCEIEAYEDAAIQGQKSAIARTVRDLVQVSDRASSQKFFTSIVPAAGVVLGSIGIGVVLALAVPLLWNRGEEPDSTYLQRERIEANGSERLPKN</sequence>
<feature type="transmembrane region" description="Helical" evidence="2">
    <location>
        <begin position="134"/>
        <end position="159"/>
    </location>
</feature>
<feature type="region of interest" description="Disordered" evidence="1">
    <location>
        <begin position="1"/>
        <end position="27"/>
    </location>
</feature>
<reference evidence="3 4" key="1">
    <citation type="journal article" date="2022" name="Front. Microbiol.">
        <title>High genomic differentiation and limited gene flow indicate recent cryptic speciation within the genus Laspinema (cyanobacteria).</title>
        <authorList>
            <person name="Stanojkovic A."/>
            <person name="Skoupy S."/>
            <person name="Skaloud P."/>
            <person name="Dvorak P."/>
        </authorList>
    </citation>
    <scope>NUCLEOTIDE SEQUENCE [LARGE SCALE GENOMIC DNA]</scope>
    <source>
        <strain evidence="3 4">D2a</strain>
    </source>
</reference>
<evidence type="ECO:0000313" key="3">
    <source>
        <dbReference type="EMBL" id="MCT7970208.1"/>
    </source>
</evidence>
<evidence type="ECO:0000313" key="4">
    <source>
        <dbReference type="Proteomes" id="UP001525890"/>
    </source>
</evidence>
<gene>
    <name evidence="3" type="ORF">NG799_28230</name>
</gene>
<evidence type="ECO:0000256" key="2">
    <source>
        <dbReference type="SAM" id="Phobius"/>
    </source>
</evidence>
<name>A0ABT2MZM3_9CYAN</name>
<feature type="compositionally biased region" description="Low complexity" evidence="1">
    <location>
        <begin position="18"/>
        <end position="27"/>
    </location>
</feature>
<dbReference type="EMBL" id="JAMXFF010000081">
    <property type="protein sequence ID" value="MCT7970208.1"/>
    <property type="molecule type" value="Genomic_DNA"/>
</dbReference>
<proteinExistence type="predicted"/>